<proteinExistence type="predicted"/>
<accession>A0A6A5X2K1</accession>
<feature type="compositionally biased region" description="Polar residues" evidence="1">
    <location>
        <begin position="233"/>
        <end position="242"/>
    </location>
</feature>
<organism evidence="2 3">
    <name type="scientific">Amniculicola lignicola CBS 123094</name>
    <dbReference type="NCBI Taxonomy" id="1392246"/>
    <lineage>
        <taxon>Eukaryota</taxon>
        <taxon>Fungi</taxon>
        <taxon>Dikarya</taxon>
        <taxon>Ascomycota</taxon>
        <taxon>Pezizomycotina</taxon>
        <taxon>Dothideomycetes</taxon>
        <taxon>Pleosporomycetidae</taxon>
        <taxon>Pleosporales</taxon>
        <taxon>Amniculicolaceae</taxon>
        <taxon>Amniculicola</taxon>
    </lineage>
</organism>
<sequence>MSDPPKNRGRGGRGGERSGRGRAGEPGQPPRGDPRGSNPEAPRSQGGPNPARPRDLTPERPNSGGLGSNNSPMGQIDNRESGLPGLNRPNRHAHAGKTTPLTANPQPTYPPYPERQLNPYPAQPIPQQSQYNPPPNRGGIGPGLPYSHSNNALHSQSGLHPVHNPPSIYNSYPVQSSGALDPSNAPYDSGGRSQYGWGQNLGNLQQRGTGYTQYGDSASGAGQPPPSGLGYPSNPSITQHPGQRQARDPRRTGYPGPASETNRGAFISQALDLP</sequence>
<reference evidence="2" key="1">
    <citation type="journal article" date="2020" name="Stud. Mycol.">
        <title>101 Dothideomycetes genomes: a test case for predicting lifestyles and emergence of pathogens.</title>
        <authorList>
            <person name="Haridas S."/>
            <person name="Albert R."/>
            <person name="Binder M."/>
            <person name="Bloem J."/>
            <person name="Labutti K."/>
            <person name="Salamov A."/>
            <person name="Andreopoulos B."/>
            <person name="Baker S."/>
            <person name="Barry K."/>
            <person name="Bills G."/>
            <person name="Bluhm B."/>
            <person name="Cannon C."/>
            <person name="Castanera R."/>
            <person name="Culley D."/>
            <person name="Daum C."/>
            <person name="Ezra D."/>
            <person name="Gonzalez J."/>
            <person name="Henrissat B."/>
            <person name="Kuo A."/>
            <person name="Liang C."/>
            <person name="Lipzen A."/>
            <person name="Lutzoni F."/>
            <person name="Magnuson J."/>
            <person name="Mondo S."/>
            <person name="Nolan M."/>
            <person name="Ohm R."/>
            <person name="Pangilinan J."/>
            <person name="Park H.-J."/>
            <person name="Ramirez L."/>
            <person name="Alfaro M."/>
            <person name="Sun H."/>
            <person name="Tritt A."/>
            <person name="Yoshinaga Y."/>
            <person name="Zwiers L.-H."/>
            <person name="Turgeon B."/>
            <person name="Goodwin S."/>
            <person name="Spatafora J."/>
            <person name="Crous P."/>
            <person name="Grigoriev I."/>
        </authorList>
    </citation>
    <scope>NUCLEOTIDE SEQUENCE</scope>
    <source>
        <strain evidence="2">CBS 123094</strain>
    </source>
</reference>
<dbReference type="EMBL" id="ML977562">
    <property type="protein sequence ID" value="KAF2005626.1"/>
    <property type="molecule type" value="Genomic_DNA"/>
</dbReference>
<evidence type="ECO:0000256" key="1">
    <source>
        <dbReference type="SAM" id="MobiDB-lite"/>
    </source>
</evidence>
<protein>
    <submittedName>
        <fullName evidence="2">Uncharacterized protein</fullName>
    </submittedName>
</protein>
<evidence type="ECO:0000313" key="3">
    <source>
        <dbReference type="Proteomes" id="UP000799779"/>
    </source>
</evidence>
<feature type="compositionally biased region" description="Basic and acidic residues" evidence="1">
    <location>
        <begin position="13"/>
        <end position="23"/>
    </location>
</feature>
<keyword evidence="3" id="KW-1185">Reference proteome</keyword>
<feature type="compositionally biased region" description="Polar residues" evidence="1">
    <location>
        <begin position="167"/>
        <end position="178"/>
    </location>
</feature>
<gene>
    <name evidence="2" type="ORF">P154DRAFT_608539</name>
</gene>
<feature type="compositionally biased region" description="Polar residues" evidence="1">
    <location>
        <begin position="147"/>
        <end position="158"/>
    </location>
</feature>
<feature type="region of interest" description="Disordered" evidence="1">
    <location>
        <begin position="1"/>
        <end position="274"/>
    </location>
</feature>
<feature type="compositionally biased region" description="Polar residues" evidence="1">
    <location>
        <begin position="196"/>
        <end position="216"/>
    </location>
</feature>
<evidence type="ECO:0000313" key="2">
    <source>
        <dbReference type="EMBL" id="KAF2005626.1"/>
    </source>
</evidence>
<dbReference type="Proteomes" id="UP000799779">
    <property type="component" value="Unassembled WGS sequence"/>
</dbReference>
<dbReference type="AlphaFoldDB" id="A0A6A5X2K1"/>
<name>A0A6A5X2K1_9PLEO</name>